<feature type="region of interest" description="Disordered" evidence="5">
    <location>
        <begin position="1451"/>
        <end position="1489"/>
    </location>
</feature>
<dbReference type="InterPro" id="IPR041577">
    <property type="entry name" value="RT_RNaseH_2"/>
</dbReference>
<evidence type="ECO:0000313" key="9">
    <source>
        <dbReference type="Proteomes" id="UP001472677"/>
    </source>
</evidence>
<dbReference type="SMART" id="SM00343">
    <property type="entry name" value="ZnF_C2HC"/>
    <property type="match status" value="1"/>
</dbReference>
<reference evidence="8 9" key="1">
    <citation type="journal article" date="2024" name="G3 (Bethesda)">
        <title>Genome assembly of Hibiscus sabdariffa L. provides insights into metabolisms of medicinal natural products.</title>
        <authorList>
            <person name="Kim T."/>
        </authorList>
    </citation>
    <scope>NUCLEOTIDE SEQUENCE [LARGE SCALE GENOMIC DNA]</scope>
    <source>
        <strain evidence="8">TK-2024</strain>
        <tissue evidence="8">Old leaves</tissue>
    </source>
</reference>
<sequence>MLEETGQVPQPLEEEEFFQSLRRGPPLKPQPSIFASLHTEVTSPSQSFMFDARSAETKKPTTYEIYQQIKQLEAEKKRQEAERKRERDRKGKASHEEADPSPKASRALMVQGLSQQNPLTSFLKEYRDTIIPKIAAINQDSEEEEEQSSDYDSSESSQASSDDMIMVTTSNQPEVKTEDPDDTEPMDTATPTSTTTFSANGAKYVFTLDDVPVSKWAQRFQEFHSWMETQKLTRESNYEILTEFVSRFTGVLRDWWSTIPPGDQMQFLVQQDFAAVIRAIHTHFLGNPDDVKTLQRKEFFKRKCCSFERKDLEKHFNSMIKLFFTLGADQSLKQVILASIPELLQNAVDRNLQQRRRNILQLTVGEIQQETFIALEELCDRKRIIKEYMSGSKELDKACKIPGLTIKCKKEHQCHCRSRGKKTFSKRYKRGPSKIPNFPAFPRRRGKWKYLRKKRVPGIKSSKCFLCGQKGHFAKNCPKNKKGSKMIQQIKEKTGIQISEDDDMESIFSIEDEPSDQSLFAIQRLEDEQEDPTTEWSSEEGIYMLQSKISPTMASIVPIPHVQASIYLGKFEKPISIIAFIDTGAAETIMNPDVLPSEWWKPHVKYFNSAADQTFATHLISKPITVQFFPGCAIKTTVLGSHLPDKDLVVGFDLYTKAKHLRILPNGLKYKGMFKPFVDIPRLYLAGSMEIISSTVKELKIKACVESHEEFLSKCAHPLWKNPEFFIQMPFKKNKDINPTKASHSGMNPDHQKLAETECNELLQQDLIEPSDSQWSCEAFYVNKRSEQARGKLRLVINYQPLNHFLQDDKFPLPNRNALFSSLAKAQIFSKFDLKVGFWQLGIDPVDRPKTGFCIPNHHYQWKVMPFGLKTAPSLFQKAMIKIFHPILDRALIYIDDVLLYSPDEESHITLLNQFKQLVLHYGIMLSERKMKIAQQEIEFLGMHLKEGKYHPGPHIAQELLKFPGENLSKKQILQFLGIVNYLRDFLPKISKYTNPLRKMLKKDPPQWSKVQTKVVKILKEKLQHLPPLQIPSEGKRILQTDASDKYWGAILFEEKQGKRQLCGYKSGRFSDAEIHYHSTFKEILAVKKGISKFEIGHHFLVEMDMSSFPQMIKFKQKIIPNPQLLRWAKWFSKYSFNCKHIKGKTNVLADLLTRPKQNQTQTIMMYRPSSSKPSKPSKRPKENPETAFNIPPNLNPEFPPEVYRLVLENQFHSKAREMIFEYQLDIFRYYGGLMLKPFGLHPDYPFIHPIHFEITEVPDEVKWLLWYFTHIYHVAIQFVLPDLQNFITQAIQGTDPPITRNLATILQWFFPLSHWKSMLEQAVAESEGYFIIIIFYKPQYFMHHGAAKQLGSFPSAYIHKIQWEDVRKRENRYRELQKHMCQINRQIPKEIWPPPEEHAPWDTLPENPSLLTPYHKAIMEAQQQYRDNIPDPSEWSQDYPWYDSSASKINESAVSAEKTRDDHMEIEQENCDSDTSTDSAQLPYSNRN</sequence>
<feature type="region of interest" description="Disordered" evidence="5">
    <location>
        <begin position="136"/>
        <end position="194"/>
    </location>
</feature>
<dbReference type="PANTHER" id="PTHR33064:SF37">
    <property type="entry name" value="RIBONUCLEASE H"/>
    <property type="match status" value="1"/>
</dbReference>
<name>A0ABR2EPY6_9ROSI</name>
<evidence type="ECO:0000256" key="5">
    <source>
        <dbReference type="SAM" id="MobiDB-lite"/>
    </source>
</evidence>
<keyword evidence="9" id="KW-1185">Reference proteome</keyword>
<keyword evidence="4" id="KW-0862">Zinc</keyword>
<feature type="domain" description="CCHC-type" evidence="6">
    <location>
        <begin position="463"/>
        <end position="479"/>
    </location>
</feature>
<dbReference type="SUPFAM" id="SSF56672">
    <property type="entry name" value="DNA/RNA polymerases"/>
    <property type="match status" value="1"/>
</dbReference>
<dbReference type="PROSITE" id="PS50158">
    <property type="entry name" value="ZF_CCHC"/>
    <property type="match status" value="1"/>
</dbReference>
<feature type="compositionally biased region" description="Basic and acidic residues" evidence="5">
    <location>
        <begin position="73"/>
        <end position="100"/>
    </location>
</feature>
<feature type="compositionally biased region" description="Basic and acidic residues" evidence="5">
    <location>
        <begin position="1458"/>
        <end position="1467"/>
    </location>
</feature>
<dbReference type="InterPro" id="IPR001878">
    <property type="entry name" value="Znf_CCHC"/>
</dbReference>
<feature type="compositionally biased region" description="Acidic residues" evidence="5">
    <location>
        <begin position="140"/>
        <end position="153"/>
    </location>
</feature>
<dbReference type="InterPro" id="IPR043502">
    <property type="entry name" value="DNA/RNA_pol_sf"/>
</dbReference>
<feature type="domain" description="Reverse transcriptase" evidence="7">
    <location>
        <begin position="763"/>
        <end position="945"/>
    </location>
</feature>
<feature type="region of interest" description="Disordered" evidence="5">
    <location>
        <begin position="73"/>
        <end position="109"/>
    </location>
</feature>
<dbReference type="SUPFAM" id="SSF57756">
    <property type="entry name" value="Retrovirus zinc finger-like domains"/>
    <property type="match status" value="1"/>
</dbReference>
<evidence type="ECO:0008006" key="10">
    <source>
        <dbReference type="Google" id="ProtNLM"/>
    </source>
</evidence>
<keyword evidence="4" id="KW-0479">Metal-binding</keyword>
<dbReference type="InterPro" id="IPR043128">
    <property type="entry name" value="Rev_trsase/Diguanyl_cyclase"/>
</dbReference>
<dbReference type="Gene3D" id="4.10.60.10">
    <property type="entry name" value="Zinc finger, CCHC-type"/>
    <property type="match status" value="1"/>
</dbReference>
<evidence type="ECO:0000256" key="3">
    <source>
        <dbReference type="ARBA" id="ARBA00023125"/>
    </source>
</evidence>
<evidence type="ECO:0000259" key="7">
    <source>
        <dbReference type="PROSITE" id="PS50878"/>
    </source>
</evidence>
<evidence type="ECO:0000256" key="2">
    <source>
        <dbReference type="ARBA" id="ARBA00022750"/>
    </source>
</evidence>
<evidence type="ECO:0000256" key="1">
    <source>
        <dbReference type="ARBA" id="ARBA00022670"/>
    </source>
</evidence>
<dbReference type="CDD" id="cd01647">
    <property type="entry name" value="RT_LTR"/>
    <property type="match status" value="1"/>
</dbReference>
<dbReference type="Pfam" id="PF00098">
    <property type="entry name" value="zf-CCHC"/>
    <property type="match status" value="1"/>
</dbReference>
<dbReference type="PROSITE" id="PS50878">
    <property type="entry name" value="RT_POL"/>
    <property type="match status" value="1"/>
</dbReference>
<dbReference type="Gene3D" id="3.10.10.10">
    <property type="entry name" value="HIV Type 1 Reverse Transcriptase, subunit A, domain 1"/>
    <property type="match status" value="1"/>
</dbReference>
<keyword evidence="4" id="KW-0863">Zinc-finger</keyword>
<dbReference type="Pfam" id="PF00078">
    <property type="entry name" value="RVT_1"/>
    <property type="match status" value="1"/>
</dbReference>
<gene>
    <name evidence="8" type="ORF">V6N12_036206</name>
</gene>
<keyword evidence="2" id="KW-0378">Hydrolase</keyword>
<feature type="region of interest" description="Disordered" evidence="5">
    <location>
        <begin position="1163"/>
        <end position="1192"/>
    </location>
</feature>
<organism evidence="8 9">
    <name type="scientific">Hibiscus sabdariffa</name>
    <name type="common">roselle</name>
    <dbReference type="NCBI Taxonomy" id="183260"/>
    <lineage>
        <taxon>Eukaryota</taxon>
        <taxon>Viridiplantae</taxon>
        <taxon>Streptophyta</taxon>
        <taxon>Embryophyta</taxon>
        <taxon>Tracheophyta</taxon>
        <taxon>Spermatophyta</taxon>
        <taxon>Magnoliopsida</taxon>
        <taxon>eudicotyledons</taxon>
        <taxon>Gunneridae</taxon>
        <taxon>Pentapetalae</taxon>
        <taxon>rosids</taxon>
        <taxon>malvids</taxon>
        <taxon>Malvales</taxon>
        <taxon>Malvaceae</taxon>
        <taxon>Malvoideae</taxon>
        <taxon>Hibiscus</taxon>
    </lineage>
</organism>
<feature type="region of interest" description="Disordered" evidence="5">
    <location>
        <begin position="1"/>
        <end position="35"/>
    </location>
</feature>
<dbReference type="Proteomes" id="UP001472677">
    <property type="component" value="Unassembled WGS sequence"/>
</dbReference>
<dbReference type="InterPro" id="IPR051320">
    <property type="entry name" value="Viral_Replic_Matur_Polypro"/>
</dbReference>
<feature type="compositionally biased region" description="Low complexity" evidence="5">
    <location>
        <begin position="154"/>
        <end position="163"/>
    </location>
</feature>
<evidence type="ECO:0000313" key="8">
    <source>
        <dbReference type="EMBL" id="KAK8564075.1"/>
    </source>
</evidence>
<dbReference type="Gene3D" id="3.30.70.270">
    <property type="match status" value="2"/>
</dbReference>
<dbReference type="InterPro" id="IPR000477">
    <property type="entry name" value="RT_dom"/>
</dbReference>
<keyword evidence="2" id="KW-0064">Aspartyl protease</keyword>
<comment type="caution">
    <text evidence="8">The sequence shown here is derived from an EMBL/GenBank/DDBJ whole genome shotgun (WGS) entry which is preliminary data.</text>
</comment>
<feature type="compositionally biased region" description="Polar residues" evidence="5">
    <location>
        <begin position="1474"/>
        <end position="1489"/>
    </location>
</feature>
<keyword evidence="3" id="KW-0238">DNA-binding</keyword>
<dbReference type="PANTHER" id="PTHR33064">
    <property type="entry name" value="POL PROTEIN"/>
    <property type="match status" value="1"/>
</dbReference>
<accession>A0ABR2EPY6</accession>
<protein>
    <recommendedName>
        <fullName evidence="10">Reverse transcriptase</fullName>
    </recommendedName>
</protein>
<dbReference type="Pfam" id="PF17919">
    <property type="entry name" value="RT_RNaseH_2"/>
    <property type="match status" value="1"/>
</dbReference>
<evidence type="ECO:0000256" key="4">
    <source>
        <dbReference type="PROSITE-ProRule" id="PRU00047"/>
    </source>
</evidence>
<evidence type="ECO:0000259" key="6">
    <source>
        <dbReference type="PROSITE" id="PS50158"/>
    </source>
</evidence>
<proteinExistence type="predicted"/>
<dbReference type="InterPro" id="IPR036875">
    <property type="entry name" value="Znf_CCHC_sf"/>
</dbReference>
<dbReference type="EMBL" id="JBBPBM010000011">
    <property type="protein sequence ID" value="KAK8564075.1"/>
    <property type="molecule type" value="Genomic_DNA"/>
</dbReference>
<keyword evidence="1" id="KW-0645">Protease</keyword>